<proteinExistence type="predicted"/>
<reference evidence="3" key="1">
    <citation type="journal article" date="2020" name="bioRxiv">
        <title>Comparative genomics of Chlamydomonas.</title>
        <authorList>
            <person name="Craig R.J."/>
            <person name="Hasan A.R."/>
            <person name="Ness R.W."/>
            <person name="Keightley P.D."/>
        </authorList>
    </citation>
    <scope>NUCLEOTIDE SEQUENCE</scope>
    <source>
        <strain evidence="3">CCAP 11/70</strain>
    </source>
</reference>
<feature type="coiled-coil region" evidence="1">
    <location>
        <begin position="56"/>
        <end position="104"/>
    </location>
</feature>
<feature type="region of interest" description="Disordered" evidence="2">
    <location>
        <begin position="515"/>
        <end position="545"/>
    </location>
</feature>
<dbReference type="EMBL" id="JAEHOE010000001">
    <property type="protein sequence ID" value="KAG2501510.1"/>
    <property type="molecule type" value="Genomic_DNA"/>
</dbReference>
<evidence type="ECO:0000256" key="1">
    <source>
        <dbReference type="SAM" id="Coils"/>
    </source>
</evidence>
<feature type="coiled-coil region" evidence="1">
    <location>
        <begin position="221"/>
        <end position="257"/>
    </location>
</feature>
<sequence>MTSKTTATRAGSRVGSAANLGSRPDTSDGRSERRPQTTGDISSYAPPGIKLNGPQAEEMEELIRHYDTLIEQRENQVALLTVQLESEQRRAAMLESELSLALAAMSRAEAAHAEELAKVEGDVARVLAERRGLLEKLQGIEVVEDAVREMVVQMKNRVGDDELPSPDQLQAEKEALKTENILTVLGSLRATLKSLWTFKVEAEEDLRCSRTGRQQQHGQQVLSLKAQIREMEAAVRAAQAEQAAAQALAQQETAAREAVLAESQAALATMEGQQREVLAALRGATEEAAAARRALAAAQEEGRRRDGLVLKNQQLESARHFDRVAQDRELRLMQTAHTKQIYSMQSELTKISDLMLQNDQLRDRLRQAVAARDALAMRTRQLEAAADLAVRQQRAAPRFSAADDASLAPTSPNGGGPHPAAIAWSRAPSINSAGPSRAQGGPGAGPGGARVGLGAARPATASALMASRRATAAAEAKAAAEEQEEQDPIYQTLANVGKLHRGIKSSIREMKRDLADAAPSWAKQGAGGGGGAGPGGTVPPTPSAR</sequence>
<feature type="compositionally biased region" description="Gly residues" evidence="2">
    <location>
        <begin position="440"/>
        <end position="451"/>
    </location>
</feature>
<feature type="coiled-coil region" evidence="1">
    <location>
        <begin position="351"/>
        <end position="378"/>
    </location>
</feature>
<keyword evidence="1" id="KW-0175">Coiled coil</keyword>
<feature type="region of interest" description="Disordered" evidence="2">
    <location>
        <begin position="1"/>
        <end position="49"/>
    </location>
</feature>
<dbReference type="Proteomes" id="UP000612055">
    <property type="component" value="Unassembled WGS sequence"/>
</dbReference>
<feature type="region of interest" description="Disordered" evidence="2">
    <location>
        <begin position="400"/>
        <end position="453"/>
    </location>
</feature>
<evidence type="ECO:0000313" key="3">
    <source>
        <dbReference type="EMBL" id="KAG2501510.1"/>
    </source>
</evidence>
<organism evidence="3 4">
    <name type="scientific">Edaphochlamys debaryana</name>
    <dbReference type="NCBI Taxonomy" id="47281"/>
    <lineage>
        <taxon>Eukaryota</taxon>
        <taxon>Viridiplantae</taxon>
        <taxon>Chlorophyta</taxon>
        <taxon>core chlorophytes</taxon>
        <taxon>Chlorophyceae</taxon>
        <taxon>CS clade</taxon>
        <taxon>Chlamydomonadales</taxon>
        <taxon>Chlamydomonadales incertae sedis</taxon>
        <taxon>Edaphochlamys</taxon>
    </lineage>
</organism>
<accession>A0A835YES4</accession>
<name>A0A835YES4_9CHLO</name>
<evidence type="ECO:0000313" key="4">
    <source>
        <dbReference type="Proteomes" id="UP000612055"/>
    </source>
</evidence>
<comment type="caution">
    <text evidence="3">The sequence shown here is derived from an EMBL/GenBank/DDBJ whole genome shotgun (WGS) entry which is preliminary data.</text>
</comment>
<dbReference type="AlphaFoldDB" id="A0A835YES4"/>
<dbReference type="OrthoDB" id="550833at2759"/>
<protein>
    <submittedName>
        <fullName evidence="3">Uncharacterized protein</fullName>
    </submittedName>
</protein>
<keyword evidence="4" id="KW-1185">Reference proteome</keyword>
<feature type="compositionally biased region" description="Basic and acidic residues" evidence="2">
    <location>
        <begin position="25"/>
        <end position="35"/>
    </location>
</feature>
<gene>
    <name evidence="3" type="ORF">HYH03_000017</name>
</gene>
<evidence type="ECO:0000256" key="2">
    <source>
        <dbReference type="SAM" id="MobiDB-lite"/>
    </source>
</evidence>
<feature type="compositionally biased region" description="Gly residues" evidence="2">
    <location>
        <begin position="525"/>
        <end position="536"/>
    </location>
</feature>